<dbReference type="PIRSF" id="PIRSF003109">
    <property type="entry name" value="McrC"/>
    <property type="match status" value="1"/>
</dbReference>
<dbReference type="InterPro" id="IPR019292">
    <property type="entry name" value="McrC"/>
</dbReference>
<gene>
    <name evidence="1" type="ORF">DW811_08100</name>
</gene>
<accession>A0A414DCG0</accession>
<dbReference type="Proteomes" id="UP000284794">
    <property type="component" value="Unassembled WGS sequence"/>
</dbReference>
<dbReference type="Pfam" id="PF10117">
    <property type="entry name" value="McrBC"/>
    <property type="match status" value="1"/>
</dbReference>
<dbReference type="AlphaFoldDB" id="A0A414DCG0"/>
<proteinExistence type="predicted"/>
<dbReference type="PANTHER" id="PTHR38733:SF1">
    <property type="entry name" value="TYPE IV METHYL-DIRECTED RESTRICTION ENZYME ECOKMCRBC"/>
    <property type="match status" value="1"/>
</dbReference>
<keyword evidence="1" id="KW-0540">Nuclease</keyword>
<name>A0A414DCG0_9FIRM</name>
<dbReference type="NCBIfam" id="NF007277">
    <property type="entry name" value="PRK09736.1"/>
    <property type="match status" value="1"/>
</dbReference>
<protein>
    <submittedName>
        <fullName evidence="1">5-methylcytosine-specific restriction endonuclease system specificity protein McrC</fullName>
    </submittedName>
</protein>
<sequence length="344" mass="40214">MIPIQNIYYMLSYSFSVLNEQGYKSIATEKFDNIAELMAAILVKGIATQLKRGLQKEYIGRTEELSLLRGKIDVSESVKTQTMLKSQMVCSYDEFSVNGLMNRILKSTVYLLLKSDISAKRKKELKKLMVFFADVELIDLNIVNWNIQYNRTNQTYQMMISICYLVVKGLLQTNSYGNTKLMDFIDEQRMCYLYEKFILQYYKKEFPQLSVNASRISWQLDNGEDTLLPIMQSDISLQKDNTVLIIDAKYYSHTTQVKYDKHSLHSNNLYQIFTYVKNKDYELRQQKHEVSGMLLYAKTDEDIQPNNVYQMSGNQISVKTLDLNLPFSDISRQLNDIVKMHFNL</sequence>
<dbReference type="GO" id="GO:0009307">
    <property type="term" value="P:DNA restriction-modification system"/>
    <property type="evidence" value="ECO:0007669"/>
    <property type="project" value="InterPro"/>
</dbReference>
<evidence type="ECO:0000313" key="1">
    <source>
        <dbReference type="EMBL" id="RHD08235.1"/>
    </source>
</evidence>
<evidence type="ECO:0000313" key="2">
    <source>
        <dbReference type="Proteomes" id="UP000284794"/>
    </source>
</evidence>
<dbReference type="InterPro" id="IPR014407">
    <property type="entry name" value="McrC_bac"/>
</dbReference>
<dbReference type="RefSeq" id="WP_118148714.1">
    <property type="nucleotide sequence ID" value="NZ_DAWDTH010000026.1"/>
</dbReference>
<organism evidence="1 2">
    <name type="scientific">Lachnospira eligens</name>
    <dbReference type="NCBI Taxonomy" id="39485"/>
    <lineage>
        <taxon>Bacteria</taxon>
        <taxon>Bacillati</taxon>
        <taxon>Bacillota</taxon>
        <taxon>Clostridia</taxon>
        <taxon>Lachnospirales</taxon>
        <taxon>Lachnospiraceae</taxon>
        <taxon>Lachnospira</taxon>
    </lineage>
</organism>
<keyword evidence="1" id="KW-0255">Endonuclease</keyword>
<comment type="caution">
    <text evidence="1">The sequence shown here is derived from an EMBL/GenBank/DDBJ whole genome shotgun (WGS) entry which is preliminary data.</text>
</comment>
<reference evidence="1 2" key="1">
    <citation type="submission" date="2018-08" db="EMBL/GenBank/DDBJ databases">
        <title>A genome reference for cultivated species of the human gut microbiota.</title>
        <authorList>
            <person name="Zou Y."/>
            <person name="Xue W."/>
            <person name="Luo G."/>
        </authorList>
    </citation>
    <scope>NUCLEOTIDE SEQUENCE [LARGE SCALE GENOMIC DNA]</scope>
    <source>
        <strain evidence="1 2">AM32-2AC</strain>
    </source>
</reference>
<dbReference type="PANTHER" id="PTHR38733">
    <property type="entry name" value="PROTEIN MCRC"/>
    <property type="match status" value="1"/>
</dbReference>
<keyword evidence="1" id="KW-0378">Hydrolase</keyword>
<dbReference type="GO" id="GO:0004519">
    <property type="term" value="F:endonuclease activity"/>
    <property type="evidence" value="ECO:0007669"/>
    <property type="project" value="UniProtKB-KW"/>
</dbReference>
<dbReference type="EMBL" id="QSIS01000009">
    <property type="protein sequence ID" value="RHD08235.1"/>
    <property type="molecule type" value="Genomic_DNA"/>
</dbReference>